<sequence length="82" mass="8975">MAGLLFTLVVVVVVLALIARTLYMIHRDDPGPIETRGDYDTRRPSLTNLADTGAAACFGRLSNLECVIRDEVRIARCVCPAE</sequence>
<evidence type="ECO:0000313" key="1">
    <source>
        <dbReference type="EMBL" id="AEH09021.1"/>
    </source>
</evidence>
<name>F8B3S6_9ACTN</name>
<dbReference type="KEGG" id="fsy:FsymDg_1561"/>
<dbReference type="AlphaFoldDB" id="F8B3S6"/>
<keyword evidence="2" id="KW-1185">Reference proteome</keyword>
<reference evidence="1 2" key="1">
    <citation type="submission" date="2011-05" db="EMBL/GenBank/DDBJ databases">
        <title>Complete sequence of chromosome of Frankia symbiont of Datisca glomerata.</title>
        <authorList>
            <consortium name="US DOE Joint Genome Institute"/>
            <person name="Lucas S."/>
            <person name="Han J."/>
            <person name="Lapidus A."/>
            <person name="Cheng J.-F."/>
            <person name="Goodwin L."/>
            <person name="Pitluck S."/>
            <person name="Peters L."/>
            <person name="Mikhailova N."/>
            <person name="Chertkov O."/>
            <person name="Teshima H."/>
            <person name="Han C."/>
            <person name="Tapia R."/>
            <person name="Land M."/>
            <person name="Hauser L."/>
            <person name="Kyrpides N."/>
            <person name="Ivanova N."/>
            <person name="Pagani I."/>
            <person name="Berry A."/>
            <person name="Pawlowski K."/>
            <person name="Persson T."/>
            <person name="Vanden Heuvel B."/>
            <person name="Benson D."/>
            <person name="Woyke T."/>
        </authorList>
    </citation>
    <scope>NUCLEOTIDE SEQUENCE [LARGE SCALE GENOMIC DNA]</scope>
    <source>
        <strain evidence="2">4085684</strain>
    </source>
</reference>
<accession>F8B3S6</accession>
<evidence type="ECO:0000313" key="2">
    <source>
        <dbReference type="Proteomes" id="UP000001549"/>
    </source>
</evidence>
<proteinExistence type="predicted"/>
<dbReference type="RefSeq" id="WP_013872984.1">
    <property type="nucleotide sequence ID" value="NC_015656.1"/>
</dbReference>
<organism evidence="1 2">
    <name type="scientific">Candidatus Protofrankia datiscae</name>
    <dbReference type="NCBI Taxonomy" id="2716812"/>
    <lineage>
        <taxon>Bacteria</taxon>
        <taxon>Bacillati</taxon>
        <taxon>Actinomycetota</taxon>
        <taxon>Actinomycetes</taxon>
        <taxon>Frankiales</taxon>
        <taxon>Frankiaceae</taxon>
        <taxon>Protofrankia</taxon>
    </lineage>
</organism>
<dbReference type="HOGENOM" id="CLU_2553305_0_0_11"/>
<dbReference type="EMBL" id="CP002801">
    <property type="protein sequence ID" value="AEH09021.1"/>
    <property type="molecule type" value="Genomic_DNA"/>
</dbReference>
<gene>
    <name evidence="1" type="ordered locus">FsymDg_1561</name>
</gene>
<protein>
    <submittedName>
        <fullName evidence="1">Uncharacterized protein</fullName>
    </submittedName>
</protein>
<dbReference type="Proteomes" id="UP000001549">
    <property type="component" value="Chromosome"/>
</dbReference>